<dbReference type="GO" id="GO:0006364">
    <property type="term" value="P:rRNA processing"/>
    <property type="evidence" value="ECO:0007669"/>
    <property type="project" value="UniProtKB-KW"/>
</dbReference>
<evidence type="ECO:0000256" key="4">
    <source>
        <dbReference type="ARBA" id="ARBA00022552"/>
    </source>
</evidence>
<reference evidence="6 7" key="1">
    <citation type="journal article" date="2015" name="Environ. Microbiol.">
        <title>Genome analyses suggest the presence of polyploidy and recent human-driven expansions in eight global populations of the honeybee pathogen Nosema ceranae.</title>
        <authorList>
            <person name="Pelin A."/>
            <person name="Selman M."/>
            <person name="Aris-Brosou S."/>
            <person name="Farinelli L."/>
            <person name="Corradi N."/>
        </authorList>
    </citation>
    <scope>NUCLEOTIDE SEQUENCE [LARGE SCALE GENOMIC DNA]</scope>
    <source>
        <strain evidence="6 7">PA08 1199</strain>
    </source>
</reference>
<gene>
    <name evidence="6" type="ORF">AAJ76_490005632</name>
</gene>
<dbReference type="Pfam" id="PF01201">
    <property type="entry name" value="Ribosomal_S8e"/>
    <property type="match status" value="1"/>
</dbReference>
<dbReference type="RefSeq" id="XP_024330458.1">
    <property type="nucleotide sequence ID" value="XM_024475778.1"/>
</dbReference>
<dbReference type="AlphaFoldDB" id="A0A0F9WAU9"/>
<name>A0A0F9WAU9_9MICR</name>
<protein>
    <submittedName>
        <fullName evidence="6">Tgf beta-inducible nuclear protein 1</fullName>
    </submittedName>
</protein>
<dbReference type="VEuPathDB" id="MicrosporidiaDB:AAJ76_490005632"/>
<comment type="subcellular location">
    <subcellularLocation>
        <location evidence="1">Nucleus</location>
        <location evidence="1">Nucleolus</location>
    </subcellularLocation>
</comment>
<dbReference type="PANTHER" id="PTHR12642">
    <property type="entry name" value="RIBOSOME BIOGENESIS PROTEIN NSA2 HOMOLOG"/>
    <property type="match status" value="1"/>
</dbReference>
<comment type="similarity">
    <text evidence="2">Belongs to the eukaryotic ribosomal protein eS8 family. Ribosome biogenesis protein NSA2 subfamily.</text>
</comment>
<keyword evidence="5" id="KW-0539">Nucleus</keyword>
<evidence type="ECO:0000256" key="5">
    <source>
        <dbReference type="ARBA" id="ARBA00023242"/>
    </source>
</evidence>
<evidence type="ECO:0000256" key="3">
    <source>
        <dbReference type="ARBA" id="ARBA00022517"/>
    </source>
</evidence>
<keyword evidence="4" id="KW-0698">rRNA processing</keyword>
<dbReference type="OrthoDB" id="1847590at2759"/>
<dbReference type="InterPro" id="IPR039411">
    <property type="entry name" value="NSA2_fam"/>
</dbReference>
<evidence type="ECO:0000256" key="1">
    <source>
        <dbReference type="ARBA" id="ARBA00004604"/>
    </source>
</evidence>
<dbReference type="GeneID" id="36320725"/>
<dbReference type="VEuPathDB" id="MicrosporidiaDB:G9O61_00g001640"/>
<comment type="caution">
    <text evidence="6">The sequence shown here is derived from an EMBL/GenBank/DDBJ whole genome shotgun (WGS) entry which is preliminary data.</text>
</comment>
<dbReference type="Gene3D" id="2.40.10.310">
    <property type="match status" value="1"/>
</dbReference>
<dbReference type="VEuPathDB" id="MicrosporidiaDB:NCER_100415"/>
<dbReference type="FunFam" id="2.40.10.310:FF:000001">
    <property type="entry name" value="NSA2, ribosome biogenesis homolog"/>
    <property type="match status" value="1"/>
</dbReference>
<organism evidence="6 7">
    <name type="scientific">Vairimorpha ceranae</name>
    <dbReference type="NCBI Taxonomy" id="40302"/>
    <lineage>
        <taxon>Eukaryota</taxon>
        <taxon>Fungi</taxon>
        <taxon>Fungi incertae sedis</taxon>
        <taxon>Microsporidia</taxon>
        <taxon>Nosematidae</taxon>
        <taxon>Vairimorpha</taxon>
    </lineage>
</organism>
<keyword evidence="7" id="KW-1185">Reference proteome</keyword>
<dbReference type="EMBL" id="JPQZ01000049">
    <property type="protein sequence ID" value="KKO74716.1"/>
    <property type="molecule type" value="Genomic_DNA"/>
</dbReference>
<evidence type="ECO:0000313" key="6">
    <source>
        <dbReference type="EMBL" id="KKO74716.1"/>
    </source>
</evidence>
<evidence type="ECO:0000313" key="7">
    <source>
        <dbReference type="Proteomes" id="UP000034350"/>
    </source>
</evidence>
<dbReference type="InterPro" id="IPR022309">
    <property type="entry name" value="Ribosomal_Se8/biogenesis_NSA2"/>
</dbReference>
<evidence type="ECO:0000256" key="2">
    <source>
        <dbReference type="ARBA" id="ARBA00005424"/>
    </source>
</evidence>
<dbReference type="GO" id="GO:0005730">
    <property type="term" value="C:nucleolus"/>
    <property type="evidence" value="ECO:0007669"/>
    <property type="project" value="UniProtKB-SubCell"/>
</dbReference>
<accession>A0A0F9WAU9</accession>
<dbReference type="Proteomes" id="UP000034350">
    <property type="component" value="Unassembled WGS sequence"/>
</dbReference>
<proteinExistence type="inferred from homology"/>
<sequence>MPQNNFVEQHIKKYGRQLDYEVKKLKKEARADAILGRKIKKLHGIKAKLFTKKRRNEKIQLKKNLNIKENKDKNIITKDESNPLPHFLLDRELQQQGKELNNKIKQQRQDRAAKYSVPISEVKGLTESEVFGVVASGKRKSKHWKRMVTKPCFVGNDFTRKPPKYERFIRPMALRFKKAHVSHPELKTTFCLPIIGLKQNPHSDVFTNLGVLSKGTIIEVNVSELGIVNAQGNITWGKYAQITNNPENDGCINAVLLV</sequence>
<dbReference type="GO" id="GO:0030684">
    <property type="term" value="C:preribosome"/>
    <property type="evidence" value="ECO:0007669"/>
    <property type="project" value="UniProtKB-ARBA"/>
</dbReference>
<keyword evidence="3" id="KW-0690">Ribosome biogenesis</keyword>
<dbReference type="GO" id="GO:0042273">
    <property type="term" value="P:ribosomal large subunit biogenesis"/>
    <property type="evidence" value="ECO:0007669"/>
    <property type="project" value="UniProtKB-ARBA"/>
</dbReference>